<sequence>MLSFRLFGFKHTAGSLNLYGSQTHAFGDESLEVGLTFANLLALAWNILQRNEQFRGAMASRDLIGQAKGMLMERFGMDAVEAFELLKRLSQESNTPVAEVALRLVRHHFHRENHLYH</sequence>
<dbReference type="AlphaFoldDB" id="A0A051TWU8"/>
<feature type="domain" description="ANTAR" evidence="1">
    <location>
        <begin position="44"/>
        <end position="105"/>
    </location>
</feature>
<dbReference type="PROSITE" id="PS50921">
    <property type="entry name" value="ANTAR"/>
    <property type="match status" value="1"/>
</dbReference>
<evidence type="ECO:0000313" key="2">
    <source>
        <dbReference type="EMBL" id="KBZ61300.1"/>
    </source>
</evidence>
<dbReference type="SMART" id="SM01012">
    <property type="entry name" value="ANTAR"/>
    <property type="match status" value="1"/>
</dbReference>
<keyword evidence="3" id="KW-1185">Reference proteome</keyword>
<organism evidence="2 3">
    <name type="scientific">Mycobacterium [tuberculosis] TKK-01-0051</name>
    <dbReference type="NCBI Taxonomy" id="1324261"/>
    <lineage>
        <taxon>Bacteria</taxon>
        <taxon>Bacillati</taxon>
        <taxon>Actinomycetota</taxon>
        <taxon>Actinomycetes</taxon>
        <taxon>Mycobacteriales</taxon>
        <taxon>Mycobacteriaceae</taxon>
        <taxon>Mycobacterium</taxon>
        <taxon>Mycobacterium avium complex (MAC)</taxon>
    </lineage>
</organism>
<evidence type="ECO:0000313" key="3">
    <source>
        <dbReference type="Proteomes" id="UP000025947"/>
    </source>
</evidence>
<dbReference type="PATRIC" id="fig|1324261.3.peg.4293"/>
<dbReference type="Pfam" id="PF03861">
    <property type="entry name" value="ANTAR"/>
    <property type="match status" value="1"/>
</dbReference>
<dbReference type="InterPro" id="IPR036388">
    <property type="entry name" value="WH-like_DNA-bd_sf"/>
</dbReference>
<name>A0A051TWU8_9MYCO</name>
<comment type="caution">
    <text evidence="2">The sequence shown here is derived from an EMBL/GenBank/DDBJ whole genome shotgun (WGS) entry which is preliminary data.</text>
</comment>
<dbReference type="HOGENOM" id="CLU_2082231_0_0_11"/>
<dbReference type="Proteomes" id="UP000025947">
    <property type="component" value="Unassembled WGS sequence"/>
</dbReference>
<dbReference type="InterPro" id="IPR005561">
    <property type="entry name" value="ANTAR"/>
</dbReference>
<proteinExistence type="predicted"/>
<reference evidence="2 3" key="1">
    <citation type="submission" date="2014-04" db="EMBL/GenBank/DDBJ databases">
        <title>The Genome Sequence of Mycobacterium tuberculosis TKK-01-0051.</title>
        <authorList>
            <consortium name="The Broad Institute Genomics Platform"/>
            <consortium name="The Broad Institute Genome Sequencing Center for Infectious Disease"/>
            <person name="Earl A.M."/>
            <person name="Cohen K."/>
            <person name="Pym A."/>
            <person name="Bishai W."/>
            <person name="Maharaj K."/>
            <person name="Desjardins C."/>
            <person name="Abeel T."/>
            <person name="Young S."/>
            <person name="Zeng Q."/>
            <person name="Gargeya S."/>
            <person name="Abouelleil A."/>
            <person name="Alvarado L."/>
            <person name="Chapman S.B."/>
            <person name="Gainer-Dewar J."/>
            <person name="Goldberg J."/>
            <person name="Griggs A."/>
            <person name="Gujja S."/>
            <person name="Hansen M."/>
            <person name="Howarth C."/>
            <person name="Imamovic A."/>
            <person name="Larimer J."/>
            <person name="Murphy C."/>
            <person name="Naylor J."/>
            <person name="Pearson M."/>
            <person name="Poon T.W."/>
            <person name="Priest M."/>
            <person name="Roberts A."/>
            <person name="Saif S."/>
            <person name="Shea T."/>
            <person name="Sykes S."/>
            <person name="Wortman J."/>
            <person name="Nusbaum C."/>
            <person name="Birren B."/>
        </authorList>
    </citation>
    <scope>NUCLEOTIDE SEQUENCE [LARGE SCALE GENOMIC DNA]</scope>
    <source>
        <strain evidence="2 3">TKK-01-0051</strain>
    </source>
</reference>
<accession>A0A051TWU8</accession>
<dbReference type="EMBL" id="JLXW01000010">
    <property type="protein sequence ID" value="KBZ61300.1"/>
    <property type="molecule type" value="Genomic_DNA"/>
</dbReference>
<dbReference type="GO" id="GO:0003723">
    <property type="term" value="F:RNA binding"/>
    <property type="evidence" value="ECO:0007669"/>
    <property type="project" value="InterPro"/>
</dbReference>
<dbReference type="SUPFAM" id="SSF52172">
    <property type="entry name" value="CheY-like"/>
    <property type="match status" value="1"/>
</dbReference>
<evidence type="ECO:0000259" key="1">
    <source>
        <dbReference type="PROSITE" id="PS50921"/>
    </source>
</evidence>
<gene>
    <name evidence="2" type="ORF">K875_04251</name>
</gene>
<protein>
    <recommendedName>
        <fullName evidence="1">ANTAR domain-containing protein</fullName>
    </recommendedName>
</protein>
<dbReference type="Gene3D" id="1.10.10.10">
    <property type="entry name" value="Winged helix-like DNA-binding domain superfamily/Winged helix DNA-binding domain"/>
    <property type="match status" value="1"/>
</dbReference>
<dbReference type="InterPro" id="IPR011006">
    <property type="entry name" value="CheY-like_superfamily"/>
</dbReference>